<dbReference type="GO" id="GO:0006606">
    <property type="term" value="P:protein import into nucleus"/>
    <property type="evidence" value="ECO:0000318"/>
    <property type="project" value="GO_Central"/>
</dbReference>
<reference evidence="5" key="2">
    <citation type="journal article" date="2007" name="Science">
        <title>Draft genome sequence of the sexually transmitted pathogen Trichomonas vaginalis.</title>
        <authorList>
            <person name="Carlton J.M."/>
            <person name="Hirt R.P."/>
            <person name="Silva J.C."/>
            <person name="Delcher A.L."/>
            <person name="Schatz M."/>
            <person name="Zhao Q."/>
            <person name="Wortman J.R."/>
            <person name="Bidwell S.L."/>
            <person name="Alsmark U.C.M."/>
            <person name="Besteiro S."/>
            <person name="Sicheritz-Ponten T."/>
            <person name="Noel C.J."/>
            <person name="Dacks J.B."/>
            <person name="Foster P.G."/>
            <person name="Simillion C."/>
            <person name="Van de Peer Y."/>
            <person name="Miranda-Saavedra D."/>
            <person name="Barton G.J."/>
            <person name="Westrop G.D."/>
            <person name="Mueller S."/>
            <person name="Dessi D."/>
            <person name="Fiori P.L."/>
            <person name="Ren Q."/>
            <person name="Paulsen I."/>
            <person name="Zhang H."/>
            <person name="Bastida-Corcuera F.D."/>
            <person name="Simoes-Barbosa A."/>
            <person name="Brown M.T."/>
            <person name="Hayes R.D."/>
            <person name="Mukherjee M."/>
            <person name="Okumura C.Y."/>
            <person name="Schneider R."/>
            <person name="Smith A.J."/>
            <person name="Vanacova S."/>
            <person name="Villalvazo M."/>
            <person name="Haas B.J."/>
            <person name="Pertea M."/>
            <person name="Feldblyum T.V."/>
            <person name="Utterback T.R."/>
            <person name="Shu C.L."/>
            <person name="Osoegawa K."/>
            <person name="de Jong P.J."/>
            <person name="Hrdy I."/>
            <person name="Horvathova L."/>
            <person name="Zubacova Z."/>
            <person name="Dolezal P."/>
            <person name="Malik S.B."/>
            <person name="Logsdon J.M. Jr."/>
            <person name="Henze K."/>
            <person name="Gupta A."/>
            <person name="Wang C.C."/>
            <person name="Dunne R.L."/>
            <person name="Upcroft J.A."/>
            <person name="Upcroft P."/>
            <person name="White O."/>
            <person name="Salzberg S.L."/>
            <person name="Tang P."/>
            <person name="Chiu C.-H."/>
            <person name="Lee Y.-S."/>
            <person name="Embley T.M."/>
            <person name="Coombs G.H."/>
            <person name="Mottram J.C."/>
            <person name="Tachezy J."/>
            <person name="Fraser-Liggett C.M."/>
            <person name="Johnson P.J."/>
        </authorList>
    </citation>
    <scope>NUCLEOTIDE SEQUENCE [LARGE SCALE GENOMIC DNA]</scope>
    <source>
        <strain evidence="5">G3</strain>
    </source>
</reference>
<proteinExistence type="inferred from homology"/>
<evidence type="ECO:0000256" key="3">
    <source>
        <dbReference type="ARBA" id="ARBA00022448"/>
    </source>
</evidence>
<keyword evidence="4" id="KW-0539">Nucleus</keyword>
<accession>A2E8K7</accession>
<dbReference type="InterPro" id="IPR016024">
    <property type="entry name" value="ARM-type_fold"/>
</dbReference>
<dbReference type="VEuPathDB" id="TrichDB:TVAGG3_0358490"/>
<evidence type="ECO:0008006" key="7">
    <source>
        <dbReference type="Google" id="ProtNLM"/>
    </source>
</evidence>
<dbReference type="Gene3D" id="1.25.10.10">
    <property type="entry name" value="Leucine-rich Repeat Variant"/>
    <property type="match status" value="1"/>
</dbReference>
<keyword evidence="6" id="KW-1185">Reference proteome</keyword>
<dbReference type="InterPro" id="IPR051345">
    <property type="entry name" value="Importin_beta-like_NTR"/>
</dbReference>
<name>A2E8K7_TRIV3</name>
<evidence type="ECO:0000256" key="4">
    <source>
        <dbReference type="ARBA" id="ARBA00023242"/>
    </source>
</evidence>
<evidence type="ECO:0000256" key="2">
    <source>
        <dbReference type="ARBA" id="ARBA00007991"/>
    </source>
</evidence>
<comment type="subcellular location">
    <subcellularLocation>
        <location evidence="1">Nucleus</location>
    </subcellularLocation>
</comment>
<sequence>MEKPDLDTIEEALSITDDSTVDRINAAHEILAQWYQTNLLSDIIEILKRTSNATVKQKLLYLFKHEIIHTLINYDSNDVQNFKSIFLEIYFNVQDTIKVKELLSECISIINIIDIENIENNSEIFIFTESEEYESIKLKLQLMHDFFYEKETWSYITEYHKKIVNHFLLYNAQKIVDSLNIALQYEDYVPLTLKIYKLILLNIPIYGVVDLTLIQFLCTNYISDERTITEAAGCLTSVLIKRKDTVNIFRYYSSLIVDSLLNSKNPTSISQSITTSTSVMEFILPFLRQFLNYIVSLFFNTDKVSDPDVASSIEADTNEILQGMQDFGINPDDFGSQALELYKISLSIQPEQADFEFWRLWNEIFMKIMNERLDKSKPHPFTTFFSDILPFARESMINLFPYSFESEASVSFDARSCITMIMQIDVEHSMSYLSQLEPCPGLFYTIGCLETSIGDNGQLYEMFGNTINLIDSVNENTDEDYITSLLFAVSHCVLFLSAHENRQNLGKVLNFIVSSLQNSEKTAEAAARALHYITVTMINPLLENDMELASQIIEQSESFITTLDQSTMSLLFNSCLNIIAECSSEDIVISSINQLLSPLVDTLTNFVESPQDFAESCITALNTVNNIASGSKPEIRNTISNIFLPIYFNIMNMVLGVEDFSEISSALFASYATLITFLQYSDVQDLINTIIESFVGKTESYTILYSFVTQIRAQFKELDQKLEFILDNFVSPVLETSTDFIEEIICMITSFDICLIDIEFIKSLFKAGIEDLRPGVVVASLHLWQKLLEQNSQSFDIYKSTFQEVFTQIVTILTDELHRQSMNEIISFFRYPLVYFQVNKKIMPNQEFDDNLISILESVIGKADDDTLYPRFVTYLRESSFSTSRFCKACEDFLIVINKLAPADPAMFKIDNVRQGGSHLVNTSTQTLRAMKAEGRNVQAIAN</sequence>
<protein>
    <recommendedName>
        <fullName evidence="7">Importin N-terminal domain-containing protein</fullName>
    </recommendedName>
</protein>
<evidence type="ECO:0000256" key="1">
    <source>
        <dbReference type="ARBA" id="ARBA00004123"/>
    </source>
</evidence>
<dbReference type="Proteomes" id="UP000001542">
    <property type="component" value="Unassembled WGS sequence"/>
</dbReference>
<gene>
    <name evidence="5" type="ORF">TVAG_410490</name>
</gene>
<dbReference type="SMR" id="A2E8K7"/>
<comment type="similarity">
    <text evidence="2">Belongs to the importin beta family.</text>
</comment>
<dbReference type="PANTHER" id="PTHR12363:SF33">
    <property type="entry name" value="IMPORTIN-13"/>
    <property type="match status" value="1"/>
</dbReference>
<evidence type="ECO:0000313" key="5">
    <source>
        <dbReference type="EMBL" id="EAY11044.1"/>
    </source>
</evidence>
<dbReference type="AlphaFoldDB" id="A2E8K7"/>
<dbReference type="GO" id="GO:0005634">
    <property type="term" value="C:nucleus"/>
    <property type="evidence" value="ECO:0007669"/>
    <property type="project" value="UniProtKB-SubCell"/>
</dbReference>
<dbReference type="InterPro" id="IPR011989">
    <property type="entry name" value="ARM-like"/>
</dbReference>
<organism evidence="5 6">
    <name type="scientific">Trichomonas vaginalis (strain ATCC PRA-98 / G3)</name>
    <dbReference type="NCBI Taxonomy" id="412133"/>
    <lineage>
        <taxon>Eukaryota</taxon>
        <taxon>Metamonada</taxon>
        <taxon>Parabasalia</taxon>
        <taxon>Trichomonadida</taxon>
        <taxon>Trichomonadidae</taxon>
        <taxon>Trichomonas</taxon>
    </lineage>
</organism>
<dbReference type="KEGG" id="tva:4768991"/>
<dbReference type="GO" id="GO:0005737">
    <property type="term" value="C:cytoplasm"/>
    <property type="evidence" value="ECO:0000318"/>
    <property type="project" value="GO_Central"/>
</dbReference>
<evidence type="ECO:0000313" key="6">
    <source>
        <dbReference type="Proteomes" id="UP000001542"/>
    </source>
</evidence>
<reference evidence="5" key="1">
    <citation type="submission" date="2006-10" db="EMBL/GenBank/DDBJ databases">
        <authorList>
            <person name="Amadeo P."/>
            <person name="Zhao Q."/>
            <person name="Wortman J."/>
            <person name="Fraser-Liggett C."/>
            <person name="Carlton J."/>
        </authorList>
    </citation>
    <scope>NUCLEOTIDE SEQUENCE</scope>
    <source>
        <strain evidence="5">G3</strain>
    </source>
</reference>
<dbReference type="SUPFAM" id="SSF48371">
    <property type="entry name" value="ARM repeat"/>
    <property type="match status" value="1"/>
</dbReference>
<dbReference type="RefSeq" id="XP_001323267.1">
    <property type="nucleotide sequence ID" value="XM_001323232.1"/>
</dbReference>
<dbReference type="PANTHER" id="PTHR12363">
    <property type="entry name" value="TRANSPORTIN 3 AND IMPORTIN 13"/>
    <property type="match status" value="1"/>
</dbReference>
<dbReference type="EMBL" id="DS113327">
    <property type="protein sequence ID" value="EAY11044.1"/>
    <property type="molecule type" value="Genomic_DNA"/>
</dbReference>
<dbReference type="InParanoid" id="A2E8K7"/>
<keyword evidence="3" id="KW-0813">Transport</keyword>
<dbReference type="OrthoDB" id="10261013at2759"/>
<dbReference type="VEuPathDB" id="TrichDB:TVAG_410490"/>